<feature type="chain" id="PRO_5022200755" description="DUF3829 domain-containing protein" evidence="1">
    <location>
        <begin position="21"/>
        <end position="321"/>
    </location>
</feature>
<name>A0A510JGD9_9FUSO</name>
<keyword evidence="3" id="KW-1185">Reference proteome</keyword>
<dbReference type="InterPro" id="IPR024291">
    <property type="entry name" value="DUF3829"/>
</dbReference>
<dbReference type="KEGG" id="lhf:JCM16775_1038"/>
<evidence type="ECO:0000313" key="2">
    <source>
        <dbReference type="EMBL" id="BBM38330.1"/>
    </source>
</evidence>
<dbReference type="PROSITE" id="PS51257">
    <property type="entry name" value="PROKAR_LIPOPROTEIN"/>
    <property type="match status" value="1"/>
</dbReference>
<proteinExistence type="predicted"/>
<evidence type="ECO:0000313" key="3">
    <source>
        <dbReference type="Proteomes" id="UP000321892"/>
    </source>
</evidence>
<protein>
    <recommendedName>
        <fullName evidence="4">DUF3829 domain-containing protein</fullName>
    </recommendedName>
</protein>
<dbReference type="RefSeq" id="WP_026746528.1">
    <property type="nucleotide sequence ID" value="NZ_AP019823.1"/>
</dbReference>
<keyword evidence="1" id="KW-0732">Signal</keyword>
<gene>
    <name evidence="2" type="ORF">JCM16775_1038</name>
</gene>
<evidence type="ECO:0008006" key="4">
    <source>
        <dbReference type="Google" id="ProtNLM"/>
    </source>
</evidence>
<dbReference type="OrthoDB" id="1662689at2"/>
<reference evidence="2 3" key="1">
    <citation type="submission" date="2019-07" db="EMBL/GenBank/DDBJ databases">
        <title>Complete Genome Sequence of Leptotrichia hofstadii Strain JCM16775.</title>
        <authorList>
            <person name="Watanabe S."/>
            <person name="Cui L."/>
        </authorList>
    </citation>
    <scope>NUCLEOTIDE SEQUENCE [LARGE SCALE GENOMIC DNA]</scope>
    <source>
        <strain evidence="2 3">JCM16775</strain>
    </source>
</reference>
<dbReference type="EMBL" id="AP019823">
    <property type="protein sequence ID" value="BBM38330.1"/>
    <property type="molecule type" value="Genomic_DNA"/>
</dbReference>
<dbReference type="AlphaFoldDB" id="A0A510JGD9"/>
<dbReference type="Proteomes" id="UP000321892">
    <property type="component" value="Chromosome"/>
</dbReference>
<dbReference type="Pfam" id="PF12889">
    <property type="entry name" value="DUF3829"/>
    <property type="match status" value="1"/>
</dbReference>
<feature type="signal peptide" evidence="1">
    <location>
        <begin position="1"/>
        <end position="20"/>
    </location>
</feature>
<evidence type="ECO:0000256" key="1">
    <source>
        <dbReference type="SAM" id="SignalP"/>
    </source>
</evidence>
<sequence>MKRKILFLIMLLTFVMSCGSKKNSDSSGNDLKDVGKFNYYASVYNDMSEINAGISEYFREAGEAEKIKKSETVKNITVNEGTIEKLQKGISINYRMENLDKVAKELLPVLKELKIVTDDMNNYYSGKDYTSDNFSKAQELHTKFLAIIKKYEKLDNEFGAALVVREKENFESSLNKYKKDNSLIKYNMLVLINESKNFIGEMKTQNLNTANYTQGDLTKLKPIQQKIVETSNNLQKLIKDEKQLKKEKFRAEEFTTFQRSLASYKASVASFISRIERKHPANPGEIKQPWMTESTEGMPNNVLREYGNLVDDYNSIMGKSN</sequence>
<organism evidence="2 3">
    <name type="scientific">Leptotrichia hofstadii</name>
    <dbReference type="NCBI Taxonomy" id="157688"/>
    <lineage>
        <taxon>Bacteria</taxon>
        <taxon>Fusobacteriati</taxon>
        <taxon>Fusobacteriota</taxon>
        <taxon>Fusobacteriia</taxon>
        <taxon>Fusobacteriales</taxon>
        <taxon>Leptotrichiaceae</taxon>
        <taxon>Leptotrichia</taxon>
    </lineage>
</organism>
<accession>A0A510JGD9</accession>